<evidence type="ECO:0000313" key="2">
    <source>
        <dbReference type="EMBL" id="PNT65296.1"/>
    </source>
</evidence>
<proteinExistence type="predicted"/>
<keyword evidence="4" id="KW-1185">Reference proteome</keyword>
<reference evidence="2" key="2">
    <citation type="submission" date="2017-06" db="EMBL/GenBank/DDBJ databases">
        <title>WGS assembly of Brachypodium distachyon.</title>
        <authorList>
            <consortium name="The International Brachypodium Initiative"/>
            <person name="Lucas S."/>
            <person name="Harmon-Smith M."/>
            <person name="Lail K."/>
            <person name="Tice H."/>
            <person name="Grimwood J."/>
            <person name="Bruce D."/>
            <person name="Barry K."/>
            <person name="Shu S."/>
            <person name="Lindquist E."/>
            <person name="Wang M."/>
            <person name="Pitluck S."/>
            <person name="Vogel J.P."/>
            <person name="Garvin D.F."/>
            <person name="Mockler T.C."/>
            <person name="Schmutz J."/>
            <person name="Rokhsar D."/>
            <person name="Bevan M.W."/>
        </authorList>
    </citation>
    <scope>NUCLEOTIDE SEQUENCE</scope>
    <source>
        <strain evidence="2">Bd21</strain>
    </source>
</reference>
<dbReference type="Gramene" id="PNT65296">
    <property type="protein sequence ID" value="PNT65296"/>
    <property type="gene ID" value="BRADI_4g40001v3"/>
</dbReference>
<evidence type="ECO:0000313" key="3">
    <source>
        <dbReference type="EnsemblPlants" id="PNT65296"/>
    </source>
</evidence>
<protein>
    <submittedName>
        <fullName evidence="2 3">Uncharacterized protein</fullName>
    </submittedName>
</protein>
<gene>
    <name evidence="2" type="ORF">BRADI_4g40001v3</name>
</gene>
<feature type="compositionally biased region" description="Polar residues" evidence="1">
    <location>
        <begin position="112"/>
        <end position="122"/>
    </location>
</feature>
<reference evidence="3" key="3">
    <citation type="submission" date="2018-08" db="UniProtKB">
        <authorList>
            <consortium name="EnsemblPlants"/>
        </authorList>
    </citation>
    <scope>IDENTIFICATION</scope>
    <source>
        <strain evidence="3">cv. Bd21</strain>
    </source>
</reference>
<dbReference type="AlphaFoldDB" id="A0A2K2CTD7"/>
<evidence type="ECO:0000313" key="4">
    <source>
        <dbReference type="Proteomes" id="UP000008810"/>
    </source>
</evidence>
<sequence length="160" mass="17309">MAQERTFSASSATCSSSPIAASSNAMAWASCCSGWIPPIPYPPSLYRVIWQPHLIGTKIYQSSGRKNFAIYNGDFLQALPGRHPAASTGLRRLRRRARAPCARSARDHASTKKSAPSTAGTRASTTAIVAAQTITVCARKVARDLARPLFLYMCVHCVRV</sequence>
<dbReference type="InParanoid" id="A0A2K2CTD7"/>
<dbReference type="EMBL" id="CM000883">
    <property type="protein sequence ID" value="PNT65296.1"/>
    <property type="molecule type" value="Genomic_DNA"/>
</dbReference>
<reference evidence="2 3" key="1">
    <citation type="journal article" date="2010" name="Nature">
        <title>Genome sequencing and analysis of the model grass Brachypodium distachyon.</title>
        <authorList>
            <consortium name="International Brachypodium Initiative"/>
        </authorList>
    </citation>
    <scope>NUCLEOTIDE SEQUENCE [LARGE SCALE GENOMIC DNA]</scope>
    <source>
        <strain evidence="2 3">Bd21</strain>
    </source>
</reference>
<dbReference type="EnsemblPlants" id="PNT65296">
    <property type="protein sequence ID" value="PNT65296"/>
    <property type="gene ID" value="BRADI_4g40001v3"/>
</dbReference>
<accession>A0A2K2CTD7</accession>
<name>A0A2K2CTD7_BRADI</name>
<dbReference type="PROSITE" id="PS51257">
    <property type="entry name" value="PROKAR_LIPOPROTEIN"/>
    <property type="match status" value="1"/>
</dbReference>
<feature type="region of interest" description="Disordered" evidence="1">
    <location>
        <begin position="101"/>
        <end position="122"/>
    </location>
</feature>
<organism evidence="2">
    <name type="scientific">Brachypodium distachyon</name>
    <name type="common">Purple false brome</name>
    <name type="synonym">Trachynia distachya</name>
    <dbReference type="NCBI Taxonomy" id="15368"/>
    <lineage>
        <taxon>Eukaryota</taxon>
        <taxon>Viridiplantae</taxon>
        <taxon>Streptophyta</taxon>
        <taxon>Embryophyta</taxon>
        <taxon>Tracheophyta</taxon>
        <taxon>Spermatophyta</taxon>
        <taxon>Magnoliopsida</taxon>
        <taxon>Liliopsida</taxon>
        <taxon>Poales</taxon>
        <taxon>Poaceae</taxon>
        <taxon>BOP clade</taxon>
        <taxon>Pooideae</taxon>
        <taxon>Stipodae</taxon>
        <taxon>Brachypodieae</taxon>
        <taxon>Brachypodium</taxon>
    </lineage>
</organism>
<dbReference type="Proteomes" id="UP000008810">
    <property type="component" value="Chromosome 4"/>
</dbReference>
<evidence type="ECO:0000256" key="1">
    <source>
        <dbReference type="SAM" id="MobiDB-lite"/>
    </source>
</evidence>